<keyword evidence="3" id="KW-0963">Cytoplasm</keyword>
<keyword evidence="7" id="KW-1185">Reference proteome</keyword>
<dbReference type="PANTHER" id="PTHR33705">
    <property type="entry name" value="PHOSPHOCARRIER PROTEIN HPR"/>
    <property type="match status" value="1"/>
</dbReference>
<dbReference type="CDD" id="cd00367">
    <property type="entry name" value="PTS-HPr_like"/>
    <property type="match status" value="1"/>
</dbReference>
<dbReference type="OrthoDB" id="9798965at2"/>
<dbReference type="InterPro" id="IPR000032">
    <property type="entry name" value="HPr-like"/>
</dbReference>
<comment type="similarity">
    <text evidence="2">Belongs to the HPr family.</text>
</comment>
<dbReference type="InterPro" id="IPR050399">
    <property type="entry name" value="HPr"/>
</dbReference>
<dbReference type="NCBIfam" id="TIGR01003">
    <property type="entry name" value="PTS_HPr_family"/>
    <property type="match status" value="1"/>
</dbReference>
<dbReference type="EMBL" id="FNCS01000001">
    <property type="protein sequence ID" value="SDG25584.1"/>
    <property type="molecule type" value="Genomic_DNA"/>
</dbReference>
<comment type="subcellular location">
    <subcellularLocation>
        <location evidence="1">Cytoplasm</location>
    </subcellularLocation>
</comment>
<reference evidence="6 7" key="1">
    <citation type="submission" date="2016-10" db="EMBL/GenBank/DDBJ databases">
        <authorList>
            <person name="de Groot N.N."/>
        </authorList>
    </citation>
    <scope>NUCLEOTIDE SEQUENCE [LARGE SCALE GENOMIC DNA]</scope>
    <source>
        <strain evidence="6 7">CGMCC 1.10267</strain>
    </source>
</reference>
<dbReference type="AlphaFoldDB" id="A0A1G7SS21"/>
<evidence type="ECO:0000256" key="4">
    <source>
        <dbReference type="ARBA" id="ARBA00022683"/>
    </source>
</evidence>
<evidence type="ECO:0000313" key="6">
    <source>
        <dbReference type="EMBL" id="SDG25584.1"/>
    </source>
</evidence>
<keyword evidence="4" id="KW-0598">Phosphotransferase system</keyword>
<dbReference type="InterPro" id="IPR035895">
    <property type="entry name" value="HPr-like_sf"/>
</dbReference>
<dbReference type="PRINTS" id="PR00107">
    <property type="entry name" value="PHOSPHOCPHPR"/>
</dbReference>
<evidence type="ECO:0000256" key="2">
    <source>
        <dbReference type="ARBA" id="ARBA00010736"/>
    </source>
</evidence>
<gene>
    <name evidence="6" type="ORF">SAMN04487974_101677</name>
</gene>
<evidence type="ECO:0000313" key="7">
    <source>
        <dbReference type="Proteomes" id="UP000199495"/>
    </source>
</evidence>
<dbReference type="PROSITE" id="PS00369">
    <property type="entry name" value="PTS_HPR_HIS"/>
    <property type="match status" value="1"/>
</dbReference>
<dbReference type="STRING" id="440168.SAMN04487974_101677"/>
<dbReference type="PROSITE" id="PS51350">
    <property type="entry name" value="PTS_HPR_DOM"/>
    <property type="match status" value="1"/>
</dbReference>
<dbReference type="PANTHER" id="PTHR33705:SF2">
    <property type="entry name" value="PHOSPHOCARRIER PROTEIN NPR"/>
    <property type="match status" value="1"/>
</dbReference>
<organism evidence="6 7">
    <name type="scientific">Pelagibacterium luteolum</name>
    <dbReference type="NCBI Taxonomy" id="440168"/>
    <lineage>
        <taxon>Bacteria</taxon>
        <taxon>Pseudomonadati</taxon>
        <taxon>Pseudomonadota</taxon>
        <taxon>Alphaproteobacteria</taxon>
        <taxon>Hyphomicrobiales</taxon>
        <taxon>Devosiaceae</taxon>
        <taxon>Pelagibacterium</taxon>
    </lineage>
</organism>
<sequence>MNSTVTEPGRAVCQRLTICNKRGLHARASARFVRMADHFDAQVSVTRDGVTVGGTSIMGLMMLAAGPGSTILVQATGRQAREAVEALTELVGNGFDEDNEGAAETP</sequence>
<feature type="domain" description="HPr" evidence="5">
    <location>
        <begin position="11"/>
        <end position="98"/>
    </location>
</feature>
<name>A0A1G7SS21_9HYPH</name>
<dbReference type="RefSeq" id="WP_090591446.1">
    <property type="nucleotide sequence ID" value="NZ_FNCS01000001.1"/>
</dbReference>
<dbReference type="InterPro" id="IPR001020">
    <property type="entry name" value="PTS_HPr_His_P_site"/>
</dbReference>
<evidence type="ECO:0000259" key="5">
    <source>
        <dbReference type="PROSITE" id="PS51350"/>
    </source>
</evidence>
<dbReference type="Gene3D" id="3.30.1340.10">
    <property type="entry name" value="HPr-like"/>
    <property type="match status" value="1"/>
</dbReference>
<evidence type="ECO:0000256" key="1">
    <source>
        <dbReference type="ARBA" id="ARBA00004496"/>
    </source>
</evidence>
<dbReference type="Pfam" id="PF00381">
    <property type="entry name" value="PTS-HPr"/>
    <property type="match status" value="1"/>
</dbReference>
<protein>
    <submittedName>
        <fullName evidence="6">Phosphocarrier protein</fullName>
    </submittedName>
</protein>
<proteinExistence type="inferred from homology"/>
<accession>A0A1G7SS21</accession>
<dbReference type="Proteomes" id="UP000199495">
    <property type="component" value="Unassembled WGS sequence"/>
</dbReference>
<dbReference type="GO" id="GO:0009401">
    <property type="term" value="P:phosphoenolpyruvate-dependent sugar phosphotransferase system"/>
    <property type="evidence" value="ECO:0007669"/>
    <property type="project" value="UniProtKB-KW"/>
</dbReference>
<dbReference type="SUPFAM" id="SSF55594">
    <property type="entry name" value="HPr-like"/>
    <property type="match status" value="1"/>
</dbReference>
<dbReference type="GO" id="GO:0005737">
    <property type="term" value="C:cytoplasm"/>
    <property type="evidence" value="ECO:0007669"/>
    <property type="project" value="UniProtKB-SubCell"/>
</dbReference>
<evidence type="ECO:0000256" key="3">
    <source>
        <dbReference type="ARBA" id="ARBA00022490"/>
    </source>
</evidence>